<evidence type="ECO:0000256" key="1">
    <source>
        <dbReference type="SAM" id="Phobius"/>
    </source>
</evidence>
<proteinExistence type="predicted"/>
<protein>
    <submittedName>
        <fullName evidence="2">Uncharacterized protein</fullName>
    </submittedName>
</protein>
<feature type="transmembrane region" description="Helical" evidence="1">
    <location>
        <begin position="20"/>
        <end position="40"/>
    </location>
</feature>
<keyword evidence="1" id="KW-0472">Membrane</keyword>
<dbReference type="Proteomes" id="UP000824782">
    <property type="component" value="Unassembled WGS sequence"/>
</dbReference>
<name>A0AAV7BGT1_ENGPU</name>
<keyword evidence="1" id="KW-0812">Transmembrane</keyword>
<evidence type="ECO:0000313" key="3">
    <source>
        <dbReference type="Proteomes" id="UP000824782"/>
    </source>
</evidence>
<reference evidence="2" key="1">
    <citation type="thesis" date="2020" institute="ProQuest LLC" country="789 East Eisenhower Parkway, Ann Arbor, MI, USA">
        <title>Comparative Genomics and Chromosome Evolution.</title>
        <authorList>
            <person name="Mudd A.B."/>
        </authorList>
    </citation>
    <scope>NUCLEOTIDE SEQUENCE</scope>
    <source>
        <strain evidence="2">237g6f4</strain>
        <tissue evidence="2">Blood</tissue>
    </source>
</reference>
<dbReference type="AlphaFoldDB" id="A0AAV7BGT1"/>
<evidence type="ECO:0000313" key="2">
    <source>
        <dbReference type="EMBL" id="KAG8571831.1"/>
    </source>
</evidence>
<comment type="caution">
    <text evidence="2">The sequence shown here is derived from an EMBL/GenBank/DDBJ whole genome shotgun (WGS) entry which is preliminary data.</text>
</comment>
<sequence length="69" mass="8214">MQLTDCWKHKIQSTNYSPELVCSVVVFLSIIIMFLSYICLKKTFTQYLLRRQKSFLFVRPNVPKNVELL</sequence>
<keyword evidence="1" id="KW-1133">Transmembrane helix</keyword>
<accession>A0AAV7BGT1</accession>
<keyword evidence="3" id="KW-1185">Reference proteome</keyword>
<organism evidence="2 3">
    <name type="scientific">Engystomops pustulosus</name>
    <name type="common">Tungara frog</name>
    <name type="synonym">Physalaemus pustulosus</name>
    <dbReference type="NCBI Taxonomy" id="76066"/>
    <lineage>
        <taxon>Eukaryota</taxon>
        <taxon>Metazoa</taxon>
        <taxon>Chordata</taxon>
        <taxon>Craniata</taxon>
        <taxon>Vertebrata</taxon>
        <taxon>Euteleostomi</taxon>
        <taxon>Amphibia</taxon>
        <taxon>Batrachia</taxon>
        <taxon>Anura</taxon>
        <taxon>Neobatrachia</taxon>
        <taxon>Hyloidea</taxon>
        <taxon>Leptodactylidae</taxon>
        <taxon>Leiuperinae</taxon>
        <taxon>Engystomops</taxon>
    </lineage>
</organism>
<gene>
    <name evidence="2" type="ORF">GDO81_011795</name>
</gene>
<dbReference type="EMBL" id="WNYA01000005">
    <property type="protein sequence ID" value="KAG8571831.1"/>
    <property type="molecule type" value="Genomic_DNA"/>
</dbReference>